<evidence type="ECO:0000256" key="8">
    <source>
        <dbReference type="SAM" id="MobiDB-lite"/>
    </source>
</evidence>
<comment type="caution">
    <text evidence="9">The sequence shown here is derived from an EMBL/GenBank/DDBJ whole genome shotgun (WGS) entry which is preliminary data.</text>
</comment>
<evidence type="ECO:0000313" key="10">
    <source>
        <dbReference type="Proteomes" id="UP001208131"/>
    </source>
</evidence>
<reference evidence="9 10" key="1">
    <citation type="journal article" date="2021" name="ISME Commun">
        <title>Automated analysis of genomic sequences facilitates high-throughput and comprehensive description of bacteria.</title>
        <authorList>
            <person name="Hitch T.C.A."/>
        </authorList>
    </citation>
    <scope>NUCLEOTIDE SEQUENCE [LARGE SCALE GENOMIC DNA]</scope>
    <source>
        <strain evidence="9 10">Sanger_31</strain>
    </source>
</reference>
<comment type="function">
    <text evidence="7">Functions as a peptidoglycan terminase that cleaves nascent peptidoglycan strands endolytically to terminate their elongation.</text>
</comment>
<keyword evidence="3 7" id="KW-1133">Transmembrane helix</keyword>
<dbReference type="NCBIfam" id="TIGR00247">
    <property type="entry name" value="endolytic transglycosylase MltG"/>
    <property type="match status" value="1"/>
</dbReference>
<keyword evidence="10" id="KW-1185">Reference proteome</keyword>
<dbReference type="GO" id="GO:0008932">
    <property type="term" value="F:lytic endotransglycosylase activity"/>
    <property type="evidence" value="ECO:0007669"/>
    <property type="project" value="UniProtKB-UniRule"/>
</dbReference>
<feature type="compositionally biased region" description="Acidic residues" evidence="8">
    <location>
        <begin position="26"/>
        <end position="52"/>
    </location>
</feature>
<dbReference type="Pfam" id="PF02618">
    <property type="entry name" value="YceG"/>
    <property type="match status" value="1"/>
</dbReference>
<dbReference type="EC" id="4.2.2.29" evidence="7"/>
<dbReference type="GO" id="GO:0071555">
    <property type="term" value="P:cell wall organization"/>
    <property type="evidence" value="ECO:0007669"/>
    <property type="project" value="UniProtKB-KW"/>
</dbReference>
<sequence>MDDLNFNVDDIINDVNAKIKSAEKNEADEESVEAEPIADTENSSEDCEQADNTDEKPQSQETPEATDDKPGPILAFHEDKSEEDKSEEDEDKGPEKPEKQEKKSKSGKKKKKKRKKSKVNNSVFGGIILVIVILTVSLVLAVGGISIGMEYYGIGKTDEDIRFNIPAGSTNSEIADILVNEGVIKNKKLFMLALKFEKPAAIYPGDITLQPSSGYSEIIEKLSQMRESYKTVSITFTEGENLLDIAKKLEDNEVCTADDFLFEFNKNQGFDFENDVDDNGDMFYRMEGYFYPDTYEFYVNDSAGNVTKKLREQFEKKYKTVKAKIKNSGMSLNEVMTLASIVQLEAASEDEMPKVASVFLNRLDDPDTYPMLQSDTTTNYIKNVIKTEADNTASIEHYTECYDTYKCKGLPAGPICNPGMAAINAVLEPKKTDYYYFCNNLKTGETFYAKTLDEHEENLVKAGLAKKK</sequence>
<dbReference type="PANTHER" id="PTHR30518:SF2">
    <property type="entry name" value="ENDOLYTIC MUREIN TRANSGLYCOSYLASE"/>
    <property type="match status" value="1"/>
</dbReference>
<dbReference type="GO" id="GO:0005886">
    <property type="term" value="C:plasma membrane"/>
    <property type="evidence" value="ECO:0007669"/>
    <property type="project" value="UniProtKB-SubCell"/>
</dbReference>
<evidence type="ECO:0000256" key="4">
    <source>
        <dbReference type="ARBA" id="ARBA00023136"/>
    </source>
</evidence>
<gene>
    <name evidence="7 9" type="primary">mltG</name>
    <name evidence="9" type="ORF">OCV57_02830</name>
</gene>
<comment type="similarity">
    <text evidence="7">Belongs to the transglycosylase MltG family.</text>
</comment>
<evidence type="ECO:0000256" key="6">
    <source>
        <dbReference type="ARBA" id="ARBA00023316"/>
    </source>
</evidence>
<keyword evidence="1 7" id="KW-1003">Cell membrane</keyword>
<organism evidence="9 10">
    <name type="scientific">Hominimerdicola aceti</name>
    <dbReference type="NCBI Taxonomy" id="2981726"/>
    <lineage>
        <taxon>Bacteria</taxon>
        <taxon>Bacillati</taxon>
        <taxon>Bacillota</taxon>
        <taxon>Clostridia</taxon>
        <taxon>Eubacteriales</taxon>
        <taxon>Oscillospiraceae</taxon>
        <taxon>Hominimerdicola</taxon>
    </lineage>
</organism>
<dbReference type="Proteomes" id="UP001208131">
    <property type="component" value="Unassembled WGS sequence"/>
</dbReference>
<dbReference type="HAMAP" id="MF_02065">
    <property type="entry name" value="MltG"/>
    <property type="match status" value="1"/>
</dbReference>
<feature type="site" description="Important for catalytic activity" evidence="7">
    <location>
        <position position="345"/>
    </location>
</feature>
<dbReference type="InterPro" id="IPR003770">
    <property type="entry name" value="MLTG-like"/>
</dbReference>
<dbReference type="PANTHER" id="PTHR30518">
    <property type="entry name" value="ENDOLYTIC MUREIN TRANSGLYCOSYLASE"/>
    <property type="match status" value="1"/>
</dbReference>
<feature type="compositionally biased region" description="Basic and acidic residues" evidence="8">
    <location>
        <begin position="66"/>
        <end position="83"/>
    </location>
</feature>
<comment type="catalytic activity">
    <reaction evidence="7">
        <text>a peptidoglycan chain = a peptidoglycan chain with N-acetyl-1,6-anhydromuramyl-[peptide] at the reducing end + a peptidoglycan chain with N-acetylglucosamine at the non-reducing end.</text>
        <dbReference type="EC" id="4.2.2.29"/>
    </reaction>
</comment>
<keyword evidence="2 7" id="KW-0812">Transmembrane</keyword>
<feature type="transmembrane region" description="Helical" evidence="7">
    <location>
        <begin position="119"/>
        <end position="142"/>
    </location>
</feature>
<dbReference type="AlphaFoldDB" id="A0AAE3LGL0"/>
<dbReference type="RefSeq" id="WP_267300401.1">
    <property type="nucleotide sequence ID" value="NZ_JAOQJZ010000002.1"/>
</dbReference>
<feature type="region of interest" description="Disordered" evidence="8">
    <location>
        <begin position="19"/>
        <end position="115"/>
    </location>
</feature>
<dbReference type="EMBL" id="JAOQJZ010000002">
    <property type="protein sequence ID" value="MCU6704864.1"/>
    <property type="molecule type" value="Genomic_DNA"/>
</dbReference>
<keyword evidence="5 7" id="KW-0456">Lyase</keyword>
<name>A0AAE3LGL0_9FIRM</name>
<evidence type="ECO:0000256" key="5">
    <source>
        <dbReference type="ARBA" id="ARBA00023239"/>
    </source>
</evidence>
<evidence type="ECO:0000256" key="3">
    <source>
        <dbReference type="ARBA" id="ARBA00022989"/>
    </source>
</evidence>
<evidence type="ECO:0000256" key="2">
    <source>
        <dbReference type="ARBA" id="ARBA00022692"/>
    </source>
</evidence>
<dbReference type="GO" id="GO:0009252">
    <property type="term" value="P:peptidoglycan biosynthetic process"/>
    <property type="evidence" value="ECO:0007669"/>
    <property type="project" value="UniProtKB-UniRule"/>
</dbReference>
<feature type="compositionally biased region" description="Basic residues" evidence="8">
    <location>
        <begin position="105"/>
        <end position="115"/>
    </location>
</feature>
<proteinExistence type="inferred from homology"/>
<accession>A0AAE3LGL0</accession>
<evidence type="ECO:0000256" key="1">
    <source>
        <dbReference type="ARBA" id="ARBA00022475"/>
    </source>
</evidence>
<evidence type="ECO:0000313" key="9">
    <source>
        <dbReference type="EMBL" id="MCU6704864.1"/>
    </source>
</evidence>
<keyword evidence="4 7" id="KW-0472">Membrane</keyword>
<evidence type="ECO:0000256" key="7">
    <source>
        <dbReference type="HAMAP-Rule" id="MF_02065"/>
    </source>
</evidence>
<feature type="compositionally biased region" description="Basic and acidic residues" evidence="8">
    <location>
        <begin position="93"/>
        <end position="104"/>
    </location>
</feature>
<dbReference type="Gene3D" id="3.30.1490.480">
    <property type="entry name" value="Endolytic murein transglycosylase"/>
    <property type="match status" value="1"/>
</dbReference>
<comment type="subcellular location">
    <subcellularLocation>
        <location evidence="7">Cell membrane</location>
        <topology evidence="7">Single-pass membrane protein</topology>
    </subcellularLocation>
</comment>
<protein>
    <recommendedName>
        <fullName evidence="7">Endolytic murein transglycosylase</fullName>
        <ecNumber evidence="7">4.2.2.29</ecNumber>
    </recommendedName>
    <alternativeName>
        <fullName evidence="7">Peptidoglycan lytic transglycosylase</fullName>
    </alternativeName>
    <alternativeName>
        <fullName evidence="7">Peptidoglycan polymerization terminase</fullName>
    </alternativeName>
</protein>
<keyword evidence="6 7" id="KW-0961">Cell wall biogenesis/degradation</keyword>